<evidence type="ECO:0000313" key="13">
    <source>
        <dbReference type="Ensembl" id="ENSTGUP00000036348.1"/>
    </source>
</evidence>
<dbReference type="Pfam" id="PF11699">
    <property type="entry name" value="CENP-C_C"/>
    <property type="match status" value="1"/>
</dbReference>
<dbReference type="GO" id="GO:0000776">
    <property type="term" value="C:kinetochore"/>
    <property type="evidence" value="ECO:0007669"/>
    <property type="project" value="InterPro"/>
</dbReference>
<dbReference type="GO" id="GO:0051315">
    <property type="term" value="P:attachment of mitotic spindle microtubules to kinetochore"/>
    <property type="evidence" value="ECO:0007669"/>
    <property type="project" value="TreeGrafter"/>
</dbReference>
<feature type="compositionally biased region" description="Basic residues" evidence="10">
    <location>
        <begin position="510"/>
        <end position="529"/>
    </location>
</feature>
<feature type="compositionally biased region" description="Basic residues" evidence="10">
    <location>
        <begin position="354"/>
        <end position="364"/>
    </location>
</feature>
<feature type="compositionally biased region" description="Basic residues" evidence="10">
    <location>
        <begin position="621"/>
        <end position="638"/>
    </location>
</feature>
<reference evidence="13" key="3">
    <citation type="submission" date="2025-09" db="UniProtKB">
        <authorList>
            <consortium name="Ensembl"/>
        </authorList>
    </citation>
    <scope>IDENTIFICATION</scope>
</reference>
<organism evidence="13 14">
    <name type="scientific">Taeniopygia guttata</name>
    <name type="common">Zebra finch</name>
    <name type="synonym">Poephila guttata</name>
    <dbReference type="NCBI Taxonomy" id="59729"/>
    <lineage>
        <taxon>Eukaryota</taxon>
        <taxon>Metazoa</taxon>
        <taxon>Chordata</taxon>
        <taxon>Craniata</taxon>
        <taxon>Vertebrata</taxon>
        <taxon>Euteleostomi</taxon>
        <taxon>Archelosauria</taxon>
        <taxon>Archosauria</taxon>
        <taxon>Dinosauria</taxon>
        <taxon>Saurischia</taxon>
        <taxon>Theropoda</taxon>
        <taxon>Coelurosauria</taxon>
        <taxon>Aves</taxon>
        <taxon>Neognathae</taxon>
        <taxon>Neoaves</taxon>
        <taxon>Telluraves</taxon>
        <taxon>Australaves</taxon>
        <taxon>Passeriformes</taxon>
        <taxon>Passeroidea</taxon>
        <taxon>Estrildidae</taxon>
        <taxon>Estrildinae</taxon>
        <taxon>Taeniopygia</taxon>
    </lineage>
</organism>
<dbReference type="InterPro" id="IPR025974">
    <property type="entry name" value="Mif2/CENP-C_cupin"/>
</dbReference>
<dbReference type="AlphaFoldDB" id="A0A674HMX2"/>
<evidence type="ECO:0000256" key="9">
    <source>
        <dbReference type="ARBA" id="ARBA00083562"/>
    </source>
</evidence>
<dbReference type="InterPro" id="IPR028386">
    <property type="entry name" value="CENP-C/Mif2/cnp3"/>
</dbReference>
<gene>
    <name evidence="13" type="primary">CENPC</name>
</gene>
<dbReference type="GO" id="GO:0051455">
    <property type="term" value="P:spindle attachment to meiosis I kinetochore"/>
    <property type="evidence" value="ECO:0007669"/>
    <property type="project" value="TreeGrafter"/>
</dbReference>
<dbReference type="Ensembl" id="ENSTGUT00000035110.1">
    <property type="protein sequence ID" value="ENSTGUP00000036348.1"/>
    <property type="gene ID" value="ENSTGUG00000022704.1"/>
</dbReference>
<feature type="region of interest" description="Disordered" evidence="10">
    <location>
        <begin position="93"/>
        <end position="177"/>
    </location>
</feature>
<evidence type="ECO:0000256" key="6">
    <source>
        <dbReference type="ARBA" id="ARBA00064952"/>
    </source>
</evidence>
<dbReference type="SUPFAM" id="SSF51182">
    <property type="entry name" value="RmlC-like cupins"/>
    <property type="match status" value="1"/>
</dbReference>
<dbReference type="GO" id="GO:0051382">
    <property type="term" value="P:kinetochore assembly"/>
    <property type="evidence" value="ECO:0007669"/>
    <property type="project" value="InterPro"/>
</dbReference>
<feature type="compositionally biased region" description="Low complexity" evidence="10">
    <location>
        <begin position="486"/>
        <end position="503"/>
    </location>
</feature>
<keyword evidence="4" id="KW-0539">Nucleus</keyword>
<evidence type="ECO:0000256" key="10">
    <source>
        <dbReference type="SAM" id="MobiDB-lite"/>
    </source>
</evidence>
<accession>A0A674HMX2</accession>
<keyword evidence="3" id="KW-0238">DNA-binding</keyword>
<evidence type="ECO:0000313" key="14">
    <source>
        <dbReference type="Proteomes" id="UP000007754"/>
    </source>
</evidence>
<feature type="compositionally biased region" description="Polar residues" evidence="10">
    <location>
        <begin position="337"/>
        <end position="347"/>
    </location>
</feature>
<dbReference type="Proteomes" id="UP000007754">
    <property type="component" value="Chromosome 4"/>
</dbReference>
<comment type="subcellular location">
    <subcellularLocation>
        <location evidence="1">Nucleus</location>
    </subcellularLocation>
</comment>
<dbReference type="Pfam" id="PF15622">
    <property type="entry name" value="CENP_C_N"/>
    <property type="match status" value="1"/>
</dbReference>
<feature type="compositionally biased region" description="Acidic residues" evidence="10">
    <location>
        <begin position="548"/>
        <end position="557"/>
    </location>
</feature>
<evidence type="ECO:0000256" key="3">
    <source>
        <dbReference type="ARBA" id="ARBA00023125"/>
    </source>
</evidence>
<comment type="similarity">
    <text evidence="2">Belongs to the CENP-C/MIF2 family.</text>
</comment>
<evidence type="ECO:0000256" key="4">
    <source>
        <dbReference type="ARBA" id="ARBA00023242"/>
    </source>
</evidence>
<dbReference type="Gene3D" id="2.60.120.10">
    <property type="entry name" value="Jelly Rolls"/>
    <property type="match status" value="1"/>
</dbReference>
<feature type="compositionally biased region" description="Basic residues" evidence="10">
    <location>
        <begin position="803"/>
        <end position="818"/>
    </location>
</feature>
<dbReference type="InParanoid" id="A0A674HMX2"/>
<dbReference type="GO" id="GO:0005721">
    <property type="term" value="C:pericentric heterochromatin"/>
    <property type="evidence" value="ECO:0007669"/>
    <property type="project" value="UniProtKB-ARBA"/>
</dbReference>
<feature type="compositionally biased region" description="Polar residues" evidence="10">
    <location>
        <begin position="593"/>
        <end position="606"/>
    </location>
</feature>
<comment type="subunit">
    <text evidence="6">Oligomer. Component of the CENPA-NAC complex, at least composed of CENPA, CENPC, CENPH, CENPM, CENPN, CENPT and CENPU. The CENPA-NAC complex interacts with the CENPA-CAD complex, composed of CENPI, CENPK, CENPL, CENPO, CENPP, CENPQ, CENPR and CENPS. Binds to DAXX. Interacts with DNMT3B. Interacts directly with CENPA. Identified in a centromere complex containing histones H2A, H2B and H4, and at least CENPA, CENPB, CENPC, CENPT, CENPN, HJURP, SUPT16H, SSRP1 and RSF1. Interacts with MEIKIN.</text>
</comment>
<dbReference type="OMA" id="YRARFCH"/>
<feature type="compositionally biased region" description="Basic and acidic residues" evidence="10">
    <location>
        <begin position="160"/>
        <end position="177"/>
    </location>
</feature>
<dbReference type="GO" id="GO:0019237">
    <property type="term" value="F:centromeric DNA binding"/>
    <property type="evidence" value="ECO:0007669"/>
    <property type="project" value="InterPro"/>
</dbReference>
<feature type="region of interest" description="Disordered" evidence="10">
    <location>
        <begin position="794"/>
        <end position="825"/>
    </location>
</feature>
<feature type="domain" description="Mif2/CENP-C cupin" evidence="11">
    <location>
        <begin position="871"/>
        <end position="953"/>
    </location>
</feature>
<evidence type="ECO:0000256" key="8">
    <source>
        <dbReference type="ARBA" id="ARBA00082151"/>
    </source>
</evidence>
<comment type="function">
    <text evidence="5">Component of the CENPA-NAC (nucleosome-associated) complex, a complex that plays a central role in assembly of kinetochore proteins, mitotic progression and chromosome segregation. The CENPA-NAC complex recruits the CENPA-CAD (nucleosome distal) complex and may be involved in incorporation of newly synthesized CENPA into centromeres. CENPC recruits DNA methylation and DNMT3B to both centromeric and pericentromeric satellite repeats and regulates the histone code in these regions.</text>
</comment>
<feature type="region of interest" description="Disordered" evidence="10">
    <location>
        <begin position="390"/>
        <end position="732"/>
    </location>
</feature>
<feature type="compositionally biased region" description="Basic and acidic residues" evidence="10">
    <location>
        <begin position="449"/>
        <end position="462"/>
    </location>
</feature>
<dbReference type="PANTHER" id="PTHR16684">
    <property type="entry name" value="CENTROMERE PROTEIN C"/>
    <property type="match status" value="1"/>
</dbReference>
<evidence type="ECO:0000259" key="12">
    <source>
        <dbReference type="Pfam" id="PF15622"/>
    </source>
</evidence>
<evidence type="ECO:0000256" key="5">
    <source>
        <dbReference type="ARBA" id="ARBA00053516"/>
    </source>
</evidence>
<proteinExistence type="inferred from homology"/>
<dbReference type="PANTHER" id="PTHR16684:SF11">
    <property type="entry name" value="CENTROMERE PROTEIN C"/>
    <property type="match status" value="1"/>
</dbReference>
<feature type="compositionally biased region" description="Polar residues" evidence="10">
    <location>
        <begin position="390"/>
        <end position="408"/>
    </location>
</feature>
<feature type="domain" description="Kinetochore assembly subunit CENP-C N-terminal" evidence="12">
    <location>
        <begin position="49"/>
        <end position="175"/>
    </location>
</feature>
<protein>
    <recommendedName>
        <fullName evidence="7">Centromere protein C</fullName>
    </recommendedName>
    <alternativeName>
        <fullName evidence="8">Centromere autoantigen C</fullName>
    </alternativeName>
    <alternativeName>
        <fullName evidence="9">Centromere protein C 1</fullName>
    </alternativeName>
</protein>
<reference evidence="13 14" key="1">
    <citation type="journal article" date="2010" name="Nature">
        <title>The genome of a songbird.</title>
        <authorList>
            <person name="Warren W.C."/>
            <person name="Clayton D.F."/>
            <person name="Ellegren H."/>
            <person name="Arnold A.P."/>
            <person name="Hillier L.W."/>
            <person name="Kunstner A."/>
            <person name="Searle S."/>
            <person name="White S."/>
            <person name="Vilella A.J."/>
            <person name="Fairley S."/>
            <person name="Heger A."/>
            <person name="Kong L."/>
            <person name="Ponting C.P."/>
            <person name="Jarvis E.D."/>
            <person name="Mello C.V."/>
            <person name="Minx P."/>
            <person name="Lovell P."/>
            <person name="Velho T.A."/>
            <person name="Ferris M."/>
            <person name="Balakrishnan C.N."/>
            <person name="Sinha S."/>
            <person name="Blatti C."/>
            <person name="London S.E."/>
            <person name="Li Y."/>
            <person name="Lin Y.C."/>
            <person name="George J."/>
            <person name="Sweedler J."/>
            <person name="Southey B."/>
            <person name="Gunaratne P."/>
            <person name="Watson M."/>
            <person name="Nam K."/>
            <person name="Backstrom N."/>
            <person name="Smeds L."/>
            <person name="Nabholz B."/>
            <person name="Itoh Y."/>
            <person name="Whitney O."/>
            <person name="Pfenning A.R."/>
            <person name="Howard J."/>
            <person name="Volker M."/>
            <person name="Skinner B.M."/>
            <person name="Griffin D.K."/>
            <person name="Ye L."/>
            <person name="McLaren W.M."/>
            <person name="Flicek P."/>
            <person name="Quesada V."/>
            <person name="Velasco G."/>
            <person name="Lopez-Otin C."/>
            <person name="Puente X.S."/>
            <person name="Olender T."/>
            <person name="Lancet D."/>
            <person name="Smit A.F."/>
            <person name="Hubley R."/>
            <person name="Konkel M.K."/>
            <person name="Walker J.A."/>
            <person name="Batzer M.A."/>
            <person name="Gu W."/>
            <person name="Pollock D.D."/>
            <person name="Chen L."/>
            <person name="Cheng Z."/>
            <person name="Eichler E.E."/>
            <person name="Stapley J."/>
            <person name="Slate J."/>
            <person name="Ekblom R."/>
            <person name="Birkhead T."/>
            <person name="Burke T."/>
            <person name="Burt D."/>
            <person name="Scharff C."/>
            <person name="Adam I."/>
            <person name="Richard H."/>
            <person name="Sultan M."/>
            <person name="Soldatov A."/>
            <person name="Lehrach H."/>
            <person name="Edwards S.V."/>
            <person name="Yang S.P."/>
            <person name="Li X."/>
            <person name="Graves T."/>
            <person name="Fulton L."/>
            <person name="Nelson J."/>
            <person name="Chinwalla A."/>
            <person name="Hou S."/>
            <person name="Mardis E.R."/>
            <person name="Wilson R.K."/>
        </authorList>
    </citation>
    <scope>NUCLEOTIDE SEQUENCE [LARGE SCALE GENOMIC DNA]</scope>
</reference>
<dbReference type="FunFam" id="2.60.120.10:FF:000033">
    <property type="entry name" value="Centromere protein C 1"/>
    <property type="match status" value="1"/>
</dbReference>
<feature type="region of interest" description="Disordered" evidence="10">
    <location>
        <begin position="328"/>
        <end position="369"/>
    </location>
</feature>
<dbReference type="GeneTree" id="ENSGT00390000016737"/>
<feature type="compositionally biased region" description="Basic and acidic residues" evidence="10">
    <location>
        <begin position="666"/>
        <end position="678"/>
    </location>
</feature>
<dbReference type="InterPro" id="IPR028052">
    <property type="entry name" value="CENP-C_N_dom"/>
</dbReference>
<dbReference type="InterPro" id="IPR014710">
    <property type="entry name" value="RmlC-like_jellyroll"/>
</dbReference>
<dbReference type="InterPro" id="IPR011051">
    <property type="entry name" value="RmlC_Cupin_sf"/>
</dbReference>
<evidence type="ECO:0000256" key="7">
    <source>
        <dbReference type="ARBA" id="ARBA00068530"/>
    </source>
</evidence>
<evidence type="ECO:0000256" key="2">
    <source>
        <dbReference type="ARBA" id="ARBA00010291"/>
    </source>
</evidence>
<dbReference type="GO" id="GO:0005634">
    <property type="term" value="C:nucleus"/>
    <property type="evidence" value="ECO:0007669"/>
    <property type="project" value="UniProtKB-SubCell"/>
</dbReference>
<sequence>MGRGRGGVAGVLPALRVRAPARRGGRVRFEGGAGSARRPRSGMAQALNRLKKDYRARFCHGGGNKIDLQPGQNVLKLIQDCFENCSSDLTTNSPNCSSFVSKTEKRTSKWRQSPKAGSASSVKRARTSAEPSPASPLKPVSSRGQSCESHLKPTTPDDVATSKKTESPVSESEKKNTLKDIEASCQCPAVPLHPENHCGSVGSPFPLEEVKSSPVVKLHFDSWSTPVAAKSHGEVENLEGPQPGRDEPVVPVQGTECVTASSARTEKTFSSAVLAAVATRTLGRRYSTLISAPSPHPVKYQETDIENECEFLIDESCGTSFTSWISIPTKNKKSKNDGSATPISKLQPSEKEKTKNKKAKKRKVEVKALTKHEQDHLDVEAFDLKEMSASDSVSNSEENVLASQSLKSTHIGKTKKDAFRQDSPNQKKNTSRKPGAEELMLSWTGLETKPSDEEQCKTRMPSEDLPMPSSGHEEEQTVSLKKSLKSSKNLQLSSKASQQLVKKTQTAKQKLPKVKVAKRGTVSPRKKLKISVQKSSNKKPQLQREESSDSEPEEELEREPVELNEVCTTPLHQKLETPVIQKLTKSEKPRNVIHTSESPGGANNRTPLKALQDPVESVKNPGKKRSAKSSGKKPKKIPCRINKALRSSPEGPESQTDSDSSSVQETARKKQKLPDVKIKSNKRKHDRQHGPQDSFVAGKVEKSGPVLEDGDEFACSTKPPEQDDISSDNSEDSNYKLRHLLSDEIVKHKIVMPSNTPNVRRTKRIRLRPLEYWRGERINYTMKPSGGLVISGLVHPETESPRKSKKRKDCPKHKTHKTNRGEIPASLDHSLADASKPAIVLDPVTKREVHLDCINTANDQNYFFKDEAVEIQKKLSTSLFATGRLILKPYKEKGHQFVDMDTIAFHIIHGKVIVTLHETSYYLTAGDCFYVPAGNGYNIRNLLNEESVLLFTQLKDR</sequence>
<keyword evidence="14" id="KW-1185">Reference proteome</keyword>
<reference evidence="13" key="2">
    <citation type="submission" date="2025-08" db="UniProtKB">
        <authorList>
            <consortium name="Ensembl"/>
        </authorList>
    </citation>
    <scope>IDENTIFICATION</scope>
</reference>
<feature type="compositionally biased region" description="Acidic residues" evidence="10">
    <location>
        <begin position="722"/>
        <end position="731"/>
    </location>
</feature>
<evidence type="ECO:0000259" key="11">
    <source>
        <dbReference type="Pfam" id="PF11699"/>
    </source>
</evidence>
<feature type="compositionally biased region" description="Polar residues" evidence="10">
    <location>
        <begin position="653"/>
        <end position="665"/>
    </location>
</feature>
<evidence type="ECO:0000256" key="1">
    <source>
        <dbReference type="ARBA" id="ARBA00004123"/>
    </source>
</evidence>
<name>A0A674HMX2_TAEGU</name>